<keyword evidence="9" id="KW-0732">Signal</keyword>
<keyword evidence="6" id="KW-0675">Receptor</keyword>
<keyword evidence="2 8" id="KW-0812">Transmembrane</keyword>
<feature type="transmembrane region" description="Helical" evidence="8">
    <location>
        <begin position="239"/>
        <end position="260"/>
    </location>
</feature>
<keyword evidence="4" id="KW-0297">G-protein coupled receptor</keyword>
<name>A0AAE0YKK5_9GAST</name>
<keyword evidence="3 8" id="KW-1133">Transmembrane helix</keyword>
<dbReference type="PROSITE" id="PS50262">
    <property type="entry name" value="G_PROTEIN_RECEP_F1_2"/>
    <property type="match status" value="1"/>
</dbReference>
<accession>A0AAE0YKK5</accession>
<evidence type="ECO:0000259" key="10">
    <source>
        <dbReference type="PROSITE" id="PS50262"/>
    </source>
</evidence>
<feature type="domain" description="G-protein coupled receptors family 1 profile" evidence="10">
    <location>
        <begin position="183"/>
        <end position="430"/>
    </location>
</feature>
<sequence>MLVLRIYDLLLPVVFFFSTSNFMIKCEVRDGEHQNSTNSLSIFERNNIFPTKHMEKQVSQPEKTKRPYSPQTNRIVRSIIAKAKESRTFTKDPYDTNSFRNNSNRKDLSTMQPNRTLVDIVDKRGKIERKERDYLNRSDNCGKSFADRSCPSPTMEEMKQIGIVCEVTELQMDTIVSLSMIFGLPGSVLALVTVSSMTVSPPTVYMGCLAVSDFISLLFGVQVYKLPDDGTFTYLEVVAIFWFGRIFQAFSHWTLSLMCLERFVSVKFPTQKSRIYTKKNTWLSVGVAFIISTIPFDASCLHYMKYEYNVDVVLYLSVLHNLIYIIFPGAMVVTFSTLTAVQIKRGARRRADMMSAQASSRPSRMEADLTRMMFLTSVCFVIFTCPWAAVHTFDRVRTLFCPFGEAVFSFFFYGCLSVTFFNHAINFYVYYACARGFRNQFWQVICCKK</sequence>
<dbReference type="AlphaFoldDB" id="A0AAE0YKK5"/>
<reference evidence="11" key="1">
    <citation type="journal article" date="2023" name="G3 (Bethesda)">
        <title>A reference genome for the long-term kleptoplast-retaining sea slug Elysia crispata morphotype clarki.</title>
        <authorList>
            <person name="Eastman K.E."/>
            <person name="Pendleton A.L."/>
            <person name="Shaikh M.A."/>
            <person name="Suttiyut T."/>
            <person name="Ogas R."/>
            <person name="Tomko P."/>
            <person name="Gavelis G."/>
            <person name="Widhalm J.R."/>
            <person name="Wisecaver J.H."/>
        </authorList>
    </citation>
    <scope>NUCLEOTIDE SEQUENCE</scope>
    <source>
        <strain evidence="11">ECLA1</strain>
    </source>
</reference>
<gene>
    <name evidence="11" type="ORF">RRG08_065336</name>
</gene>
<keyword evidence="12" id="KW-1185">Reference proteome</keyword>
<dbReference type="SUPFAM" id="SSF81321">
    <property type="entry name" value="Family A G protein-coupled receptor-like"/>
    <property type="match status" value="1"/>
</dbReference>
<dbReference type="Gene3D" id="1.20.1070.10">
    <property type="entry name" value="Rhodopsin 7-helix transmembrane proteins"/>
    <property type="match status" value="1"/>
</dbReference>
<evidence type="ECO:0000256" key="7">
    <source>
        <dbReference type="ARBA" id="ARBA00023224"/>
    </source>
</evidence>
<feature type="chain" id="PRO_5041999762" description="G-protein coupled receptors family 1 profile domain-containing protein" evidence="9">
    <location>
        <begin position="17"/>
        <end position="449"/>
    </location>
</feature>
<comment type="subcellular location">
    <subcellularLocation>
        <location evidence="1">Membrane</location>
        <topology evidence="1">Multi-pass membrane protein</topology>
    </subcellularLocation>
</comment>
<proteinExistence type="predicted"/>
<dbReference type="InterPro" id="IPR017452">
    <property type="entry name" value="GPCR_Rhodpsn_7TM"/>
</dbReference>
<organism evidence="11 12">
    <name type="scientific">Elysia crispata</name>
    <name type="common">lettuce slug</name>
    <dbReference type="NCBI Taxonomy" id="231223"/>
    <lineage>
        <taxon>Eukaryota</taxon>
        <taxon>Metazoa</taxon>
        <taxon>Spiralia</taxon>
        <taxon>Lophotrochozoa</taxon>
        <taxon>Mollusca</taxon>
        <taxon>Gastropoda</taxon>
        <taxon>Heterobranchia</taxon>
        <taxon>Euthyneura</taxon>
        <taxon>Panpulmonata</taxon>
        <taxon>Sacoglossa</taxon>
        <taxon>Placobranchoidea</taxon>
        <taxon>Plakobranchidae</taxon>
        <taxon>Elysia</taxon>
    </lineage>
</organism>
<dbReference type="GO" id="GO:0005886">
    <property type="term" value="C:plasma membrane"/>
    <property type="evidence" value="ECO:0007669"/>
    <property type="project" value="TreeGrafter"/>
</dbReference>
<dbReference type="GO" id="GO:0004930">
    <property type="term" value="F:G protein-coupled receptor activity"/>
    <property type="evidence" value="ECO:0007669"/>
    <property type="project" value="UniProtKB-KW"/>
</dbReference>
<evidence type="ECO:0000256" key="6">
    <source>
        <dbReference type="ARBA" id="ARBA00023170"/>
    </source>
</evidence>
<evidence type="ECO:0000313" key="11">
    <source>
        <dbReference type="EMBL" id="KAK3748829.1"/>
    </source>
</evidence>
<dbReference type="PANTHER" id="PTHR24243">
    <property type="entry name" value="G-PROTEIN COUPLED RECEPTOR"/>
    <property type="match status" value="1"/>
</dbReference>
<feature type="transmembrane region" description="Helical" evidence="8">
    <location>
        <begin position="324"/>
        <end position="343"/>
    </location>
</feature>
<feature type="transmembrane region" description="Helical" evidence="8">
    <location>
        <begin position="369"/>
        <end position="390"/>
    </location>
</feature>
<feature type="transmembrane region" description="Helical" evidence="8">
    <location>
        <begin position="281"/>
        <end position="304"/>
    </location>
</feature>
<dbReference type="PANTHER" id="PTHR24243:SF230">
    <property type="entry name" value="G-PROTEIN COUPLED RECEPTORS FAMILY 1 PROFILE DOMAIN-CONTAINING PROTEIN"/>
    <property type="match status" value="1"/>
</dbReference>
<comment type="caution">
    <text evidence="11">The sequence shown here is derived from an EMBL/GenBank/DDBJ whole genome shotgun (WGS) entry which is preliminary data.</text>
</comment>
<dbReference type="InterPro" id="IPR000276">
    <property type="entry name" value="GPCR_Rhodpsn"/>
</dbReference>
<feature type="transmembrane region" description="Helical" evidence="8">
    <location>
        <begin position="410"/>
        <end position="431"/>
    </location>
</feature>
<evidence type="ECO:0000256" key="3">
    <source>
        <dbReference type="ARBA" id="ARBA00022989"/>
    </source>
</evidence>
<evidence type="ECO:0000256" key="5">
    <source>
        <dbReference type="ARBA" id="ARBA00023136"/>
    </source>
</evidence>
<dbReference type="PRINTS" id="PR00237">
    <property type="entry name" value="GPCRRHODOPSN"/>
</dbReference>
<evidence type="ECO:0000256" key="4">
    <source>
        <dbReference type="ARBA" id="ARBA00023040"/>
    </source>
</evidence>
<keyword evidence="5 8" id="KW-0472">Membrane</keyword>
<evidence type="ECO:0000256" key="9">
    <source>
        <dbReference type="SAM" id="SignalP"/>
    </source>
</evidence>
<dbReference type="EMBL" id="JAWDGP010005987">
    <property type="protein sequence ID" value="KAK3748829.1"/>
    <property type="molecule type" value="Genomic_DNA"/>
</dbReference>
<feature type="signal peptide" evidence="9">
    <location>
        <begin position="1"/>
        <end position="16"/>
    </location>
</feature>
<feature type="transmembrane region" description="Helical" evidence="8">
    <location>
        <begin position="204"/>
        <end position="224"/>
    </location>
</feature>
<evidence type="ECO:0000256" key="8">
    <source>
        <dbReference type="SAM" id="Phobius"/>
    </source>
</evidence>
<feature type="transmembrane region" description="Helical" evidence="8">
    <location>
        <begin position="175"/>
        <end position="192"/>
    </location>
</feature>
<protein>
    <recommendedName>
        <fullName evidence="10">G-protein coupled receptors family 1 profile domain-containing protein</fullName>
    </recommendedName>
</protein>
<evidence type="ECO:0000256" key="2">
    <source>
        <dbReference type="ARBA" id="ARBA00022692"/>
    </source>
</evidence>
<keyword evidence="7" id="KW-0807">Transducer</keyword>
<evidence type="ECO:0000256" key="1">
    <source>
        <dbReference type="ARBA" id="ARBA00004141"/>
    </source>
</evidence>
<dbReference type="Proteomes" id="UP001283361">
    <property type="component" value="Unassembled WGS sequence"/>
</dbReference>
<evidence type="ECO:0000313" key="12">
    <source>
        <dbReference type="Proteomes" id="UP001283361"/>
    </source>
</evidence>